<evidence type="ECO:0000259" key="3">
    <source>
        <dbReference type="Pfam" id="PF25390"/>
    </source>
</evidence>
<dbReference type="PROSITE" id="PS50012">
    <property type="entry name" value="RCC1_3"/>
    <property type="match status" value="3"/>
</dbReference>
<comment type="caution">
    <text evidence="4">The sequence shown here is derived from an EMBL/GenBank/DDBJ whole genome shotgun (WGS) entry which is preliminary data.</text>
</comment>
<dbReference type="GO" id="GO:0005085">
    <property type="term" value="F:guanyl-nucleotide exchange factor activity"/>
    <property type="evidence" value="ECO:0007669"/>
    <property type="project" value="TreeGrafter"/>
</dbReference>
<dbReference type="InterPro" id="IPR051553">
    <property type="entry name" value="Ran_GTPase-activating"/>
</dbReference>
<dbReference type="Proteomes" id="UP000019109">
    <property type="component" value="Unassembled WGS sequence"/>
</dbReference>
<keyword evidence="5" id="KW-1185">Reference proteome</keyword>
<feature type="domain" description="RCC1-like" evidence="3">
    <location>
        <begin position="2"/>
        <end position="194"/>
    </location>
</feature>
<proteinExistence type="predicted"/>
<dbReference type="Pfam" id="PF25390">
    <property type="entry name" value="WD40_RLD"/>
    <property type="match status" value="1"/>
</dbReference>
<evidence type="ECO:0000313" key="4">
    <source>
        <dbReference type="EMBL" id="GAE90363.1"/>
    </source>
</evidence>
<dbReference type="SUPFAM" id="SSF50985">
    <property type="entry name" value="RCC1/BLIP-II"/>
    <property type="match status" value="1"/>
</dbReference>
<keyword evidence="2" id="KW-0677">Repeat</keyword>
<dbReference type="OrthoDB" id="27389at2"/>
<evidence type="ECO:0000313" key="5">
    <source>
        <dbReference type="Proteomes" id="UP000019109"/>
    </source>
</evidence>
<dbReference type="InterPro" id="IPR009091">
    <property type="entry name" value="RCC1/BLIP-II"/>
</dbReference>
<dbReference type="Gene3D" id="2.130.10.30">
    <property type="entry name" value="Regulator of chromosome condensation 1/beta-lactamase-inhibitor protein II"/>
    <property type="match status" value="1"/>
</dbReference>
<dbReference type="InterPro" id="IPR000408">
    <property type="entry name" value="Reg_chr_condens"/>
</dbReference>
<dbReference type="PANTHER" id="PTHR45982">
    <property type="entry name" value="REGULATOR OF CHROMOSOME CONDENSATION"/>
    <property type="match status" value="1"/>
</dbReference>
<sequence length="201" mass="21650">MGNGTTNEIAEPLQVSGLNNIIAISAGYGFNLALKDDGTVYAWGYNYYGQLGDGTNNNSLIPIKVNGLFDVKDIFASKYNSIVLKSDGTVWAWGSNSYGLLGYGTINEISYVPVQVKDLSDVNAIASKYGHNLALKNDGTVWAWGYNSNGQLGNDTLINSYVPVKVKALTDVTYIEAGAYHSLAQKSDGTVWAWALTNTDN</sequence>
<dbReference type="PRINTS" id="PR00633">
    <property type="entry name" value="RCCNDNSATION"/>
</dbReference>
<dbReference type="STRING" id="1294263.JCM21531_3965"/>
<dbReference type="GO" id="GO:0005737">
    <property type="term" value="C:cytoplasm"/>
    <property type="evidence" value="ECO:0007669"/>
    <property type="project" value="TreeGrafter"/>
</dbReference>
<dbReference type="PANTHER" id="PTHR45982:SF1">
    <property type="entry name" value="REGULATOR OF CHROMOSOME CONDENSATION"/>
    <property type="match status" value="1"/>
</dbReference>
<dbReference type="AlphaFoldDB" id="W4VC44"/>
<dbReference type="InterPro" id="IPR058923">
    <property type="entry name" value="RCC1-like_dom"/>
</dbReference>
<dbReference type="EMBL" id="BAVR01000067">
    <property type="protein sequence ID" value="GAE90363.1"/>
    <property type="molecule type" value="Genomic_DNA"/>
</dbReference>
<reference evidence="4" key="1">
    <citation type="journal article" date="2014" name="Genome Announc.">
        <title>Draft Genome Sequence of Clostridium straminisolvens Strain JCM 21531T, Isolated from a Cellulose-Degrading Bacterial Community.</title>
        <authorList>
            <person name="Yuki M."/>
            <person name="Oshima K."/>
            <person name="Suda W."/>
            <person name="Sakamoto M."/>
            <person name="Kitamura K."/>
            <person name="Iida T."/>
            <person name="Hattori M."/>
            <person name="Ohkuma M."/>
        </authorList>
    </citation>
    <scope>NUCLEOTIDE SEQUENCE [LARGE SCALE GENOMIC DNA]</scope>
    <source>
        <strain evidence="4">JCM 21531</strain>
    </source>
</reference>
<accession>W4VC44</accession>
<evidence type="ECO:0000256" key="1">
    <source>
        <dbReference type="ARBA" id="ARBA00022658"/>
    </source>
</evidence>
<protein>
    <submittedName>
        <fullName evidence="4">BNR repeat protein</fullName>
    </submittedName>
</protein>
<evidence type="ECO:0000256" key="2">
    <source>
        <dbReference type="ARBA" id="ARBA00022737"/>
    </source>
</evidence>
<keyword evidence="1" id="KW-0344">Guanine-nucleotide releasing factor</keyword>
<organism evidence="4 5">
    <name type="scientific">Acetivibrio straminisolvens JCM 21531</name>
    <dbReference type="NCBI Taxonomy" id="1294263"/>
    <lineage>
        <taxon>Bacteria</taxon>
        <taxon>Bacillati</taxon>
        <taxon>Bacillota</taxon>
        <taxon>Clostridia</taxon>
        <taxon>Eubacteriales</taxon>
        <taxon>Oscillospiraceae</taxon>
        <taxon>Acetivibrio</taxon>
    </lineage>
</organism>
<gene>
    <name evidence="4" type="ORF">JCM21531_3965</name>
</gene>
<name>W4VC44_9FIRM</name>